<feature type="domain" description="Ribosome maturation protein SDO1/SBDS N-terminal" evidence="2">
    <location>
        <begin position="9"/>
        <end position="100"/>
    </location>
</feature>
<evidence type="ECO:0000313" key="3">
    <source>
        <dbReference type="EMBL" id="KAF2996522.1"/>
    </source>
</evidence>
<organism evidence="3 4">
    <name type="scientific">Curvularia kusanoi</name>
    <name type="common">Cochliobolus kusanoi</name>
    <dbReference type="NCBI Taxonomy" id="90978"/>
    <lineage>
        <taxon>Eukaryota</taxon>
        <taxon>Fungi</taxon>
        <taxon>Dikarya</taxon>
        <taxon>Ascomycota</taxon>
        <taxon>Pezizomycotina</taxon>
        <taxon>Dothideomycetes</taxon>
        <taxon>Pleosporomycetidae</taxon>
        <taxon>Pleosporales</taxon>
        <taxon>Pleosporineae</taxon>
        <taxon>Pleosporaceae</taxon>
        <taxon>Curvularia</taxon>
    </lineage>
</organism>
<evidence type="ECO:0000256" key="1">
    <source>
        <dbReference type="SAM" id="MobiDB-lite"/>
    </source>
</evidence>
<dbReference type="SUPFAM" id="SSF89895">
    <property type="entry name" value="FYSH domain"/>
    <property type="match status" value="1"/>
</dbReference>
<proteinExistence type="predicted"/>
<dbReference type="Proteomes" id="UP000801428">
    <property type="component" value="Unassembled WGS sequence"/>
</dbReference>
<dbReference type="OrthoDB" id="2567806at2759"/>
<evidence type="ECO:0000313" key="4">
    <source>
        <dbReference type="Proteomes" id="UP000801428"/>
    </source>
</evidence>
<comment type="caution">
    <text evidence="3">The sequence shown here is derived from an EMBL/GenBank/DDBJ whole genome shotgun (WGS) entry which is preliminary data.</text>
</comment>
<accession>A0A9P4W515</accession>
<keyword evidence="4" id="KW-1185">Reference proteome</keyword>
<gene>
    <name evidence="3" type="ORF">E8E13_006218</name>
</gene>
<dbReference type="InterPro" id="IPR036786">
    <property type="entry name" value="Ribosome_mat_SBDS_N_sf"/>
</dbReference>
<dbReference type="InterPro" id="IPR019783">
    <property type="entry name" value="SDO1/SBDS_N"/>
</dbReference>
<reference evidence="3" key="1">
    <citation type="submission" date="2019-04" db="EMBL/GenBank/DDBJ databases">
        <title>Sequencing of skin fungus with MAO and IRED activity.</title>
        <authorList>
            <person name="Marsaioli A.J."/>
            <person name="Bonatto J.M.C."/>
            <person name="Reis Junior O."/>
        </authorList>
    </citation>
    <scope>NUCLEOTIDE SEQUENCE</scope>
    <source>
        <strain evidence="3">30M1</strain>
    </source>
</reference>
<feature type="compositionally biased region" description="Polar residues" evidence="1">
    <location>
        <begin position="106"/>
        <end position="124"/>
    </location>
</feature>
<feature type="region of interest" description="Disordered" evidence="1">
    <location>
        <begin position="95"/>
        <end position="124"/>
    </location>
</feature>
<dbReference type="Pfam" id="PF01172">
    <property type="entry name" value="SBDS_N"/>
    <property type="match status" value="1"/>
</dbReference>
<protein>
    <recommendedName>
        <fullName evidence="2">Ribosome maturation protein SDO1/SBDS N-terminal domain-containing protein</fullName>
    </recommendedName>
</protein>
<evidence type="ECO:0000259" key="2">
    <source>
        <dbReference type="Pfam" id="PF01172"/>
    </source>
</evidence>
<name>A0A9P4W515_CURKU</name>
<dbReference type="AlphaFoldDB" id="A0A9P4W515"/>
<dbReference type="EMBL" id="SWKU01000027">
    <property type="protein sequence ID" value="KAF2996522.1"/>
    <property type="molecule type" value="Genomic_DNA"/>
</dbReference>
<dbReference type="Gene3D" id="3.30.1250.10">
    <property type="entry name" value="Ribosome maturation protein SBDS, N-terminal domain"/>
    <property type="match status" value="1"/>
</dbReference>
<sequence>MTRGSTQEVKMHYKGPITGDDYVIYITSAEAMRNWKNDRTIPLVDVLDAFFVFVSHKHGAQGLLDHASNAQLESEFGTHKIEDVVQKILENGQVIQNKSSEKQGDRNSTNGPGVSSLNAVNVHQ</sequence>